<reference evidence="1 2" key="1">
    <citation type="submission" date="2020-08" db="EMBL/GenBank/DDBJ databases">
        <title>Genome sequence of Tessaracoccus defluvii JCM 17540T.</title>
        <authorList>
            <person name="Hyun D.-W."/>
            <person name="Bae J.-W."/>
        </authorList>
    </citation>
    <scope>NUCLEOTIDE SEQUENCE [LARGE SCALE GENOMIC DNA]</scope>
    <source>
        <strain evidence="1 2">JCM 17540</strain>
    </source>
</reference>
<name>A0A7H0HAZ2_9ACTN</name>
<gene>
    <name evidence="1" type="ORF">H9L22_05100</name>
</gene>
<organism evidence="1 2">
    <name type="scientific">Tessaracoccus defluvii</name>
    <dbReference type="NCBI Taxonomy" id="1285901"/>
    <lineage>
        <taxon>Bacteria</taxon>
        <taxon>Bacillati</taxon>
        <taxon>Actinomycetota</taxon>
        <taxon>Actinomycetes</taxon>
        <taxon>Propionibacteriales</taxon>
        <taxon>Propionibacteriaceae</taxon>
        <taxon>Tessaracoccus</taxon>
    </lineage>
</organism>
<evidence type="ECO:0000313" key="1">
    <source>
        <dbReference type="EMBL" id="QNP57708.1"/>
    </source>
</evidence>
<dbReference type="Proteomes" id="UP000516117">
    <property type="component" value="Chromosome"/>
</dbReference>
<accession>A0A7H0HAZ2</accession>
<dbReference type="AlphaFoldDB" id="A0A7H0HAZ2"/>
<evidence type="ECO:0000313" key="2">
    <source>
        <dbReference type="Proteomes" id="UP000516117"/>
    </source>
</evidence>
<dbReference type="KEGG" id="tdf:H9L22_05100"/>
<keyword evidence="2" id="KW-1185">Reference proteome</keyword>
<proteinExistence type="predicted"/>
<sequence>MVGWPDLVLVLGLLSERDRVDNQRLDLRGKHRQTASLKLRVQGIQQYLKCRQTLLTIDDAPLLHRAQGRGELLHDESTEEVRGAWILASENIRESVEILPERLPLPLL</sequence>
<protein>
    <submittedName>
        <fullName evidence="1">Uncharacterized protein</fullName>
    </submittedName>
</protein>
<dbReference type="EMBL" id="CP060789">
    <property type="protein sequence ID" value="QNP57708.1"/>
    <property type="molecule type" value="Genomic_DNA"/>
</dbReference>